<dbReference type="GO" id="GO:0005829">
    <property type="term" value="C:cytosol"/>
    <property type="evidence" value="ECO:0007669"/>
    <property type="project" value="TreeGrafter"/>
</dbReference>
<proteinExistence type="predicted"/>
<dbReference type="Proteomes" id="UP000588586">
    <property type="component" value="Unassembled WGS sequence"/>
</dbReference>
<dbReference type="GO" id="GO:0016491">
    <property type="term" value="F:oxidoreductase activity"/>
    <property type="evidence" value="ECO:0007669"/>
    <property type="project" value="InterPro"/>
</dbReference>
<dbReference type="SUPFAM" id="SSF51430">
    <property type="entry name" value="NAD(P)-linked oxidoreductase"/>
    <property type="match status" value="1"/>
</dbReference>
<name>A0A849HAH3_9MICO</name>
<dbReference type="EMBL" id="JABEPQ010000001">
    <property type="protein sequence ID" value="NNM44915.1"/>
    <property type="molecule type" value="Genomic_DNA"/>
</dbReference>
<evidence type="ECO:0000313" key="2">
    <source>
        <dbReference type="EMBL" id="NNM44915.1"/>
    </source>
</evidence>
<dbReference type="Gene3D" id="3.20.20.100">
    <property type="entry name" value="NADP-dependent oxidoreductase domain"/>
    <property type="match status" value="1"/>
</dbReference>
<comment type="caution">
    <text evidence="2">The sequence shown here is derived from an EMBL/GenBank/DDBJ whole genome shotgun (WGS) entry which is preliminary data.</text>
</comment>
<dbReference type="RefSeq" id="WP_171242012.1">
    <property type="nucleotide sequence ID" value="NZ_JABEPQ010000001.1"/>
</dbReference>
<sequence>MRQRRMGTSGLRVSRLALGTMTWGRTTDEEGAHEQLRTFLDAGGNLVDTAHGYADGASEEIIGRLIDDVVARDELVICTKSGISRRSGQRVVDTSRHSLLDQLDTSLERLGTDHVDLWLVHTWSDDVPLSETLSALEWAVSTGRARYVGVSNFSGWQVARAMSLLEQARVPLVANEIEYSLVNRTPEPDLLAAAQSLGFGLMPWSPLGRGVLTGKYRHGIPADSRAASRDFPRFTARYLDDHAAQVVEALAIAAKGLDVSLAEVALAWVRDRPGVASPVIGARTTAQLRTSLASEELELPDELVVALDDVSA</sequence>
<dbReference type="InterPro" id="IPR036812">
    <property type="entry name" value="NAD(P)_OxRdtase_dom_sf"/>
</dbReference>
<dbReference type="InterPro" id="IPR023210">
    <property type="entry name" value="NADP_OxRdtase_dom"/>
</dbReference>
<organism evidence="2 3">
    <name type="scientific">Knoellia koreensis</name>
    <dbReference type="NCBI Taxonomy" id="2730921"/>
    <lineage>
        <taxon>Bacteria</taxon>
        <taxon>Bacillati</taxon>
        <taxon>Actinomycetota</taxon>
        <taxon>Actinomycetes</taxon>
        <taxon>Micrococcales</taxon>
        <taxon>Intrasporangiaceae</taxon>
        <taxon>Knoellia</taxon>
    </lineage>
</organism>
<dbReference type="AlphaFoldDB" id="A0A849HAH3"/>
<dbReference type="PANTHER" id="PTHR43364:SF18">
    <property type="entry name" value="OXIDOREDUCTASE"/>
    <property type="match status" value="1"/>
</dbReference>
<dbReference type="InterPro" id="IPR020471">
    <property type="entry name" value="AKR"/>
</dbReference>
<dbReference type="InterPro" id="IPR018170">
    <property type="entry name" value="Aldo/ket_reductase_CS"/>
</dbReference>
<dbReference type="PANTHER" id="PTHR43364">
    <property type="entry name" value="NADH-SPECIFIC METHYLGLYOXAL REDUCTASE-RELATED"/>
    <property type="match status" value="1"/>
</dbReference>
<accession>A0A849HAH3</accession>
<reference evidence="2 3" key="1">
    <citation type="submission" date="2020-04" db="EMBL/GenBank/DDBJ databases">
        <title>Knoellia sp. isolate from air conditioner.</title>
        <authorList>
            <person name="Chea S."/>
            <person name="Kim D.-U."/>
        </authorList>
    </citation>
    <scope>NUCLEOTIDE SEQUENCE [LARGE SCALE GENOMIC DNA]</scope>
    <source>
        <strain evidence="2 3">DB2414S</strain>
    </source>
</reference>
<dbReference type="PROSITE" id="PS00062">
    <property type="entry name" value="ALDOKETO_REDUCTASE_2"/>
    <property type="match status" value="1"/>
</dbReference>
<keyword evidence="3" id="KW-1185">Reference proteome</keyword>
<dbReference type="InterPro" id="IPR050523">
    <property type="entry name" value="AKR_Detox_Biosynth"/>
</dbReference>
<gene>
    <name evidence="2" type="ORF">HJG52_02715</name>
</gene>
<evidence type="ECO:0000259" key="1">
    <source>
        <dbReference type="Pfam" id="PF00248"/>
    </source>
</evidence>
<protein>
    <submittedName>
        <fullName evidence="2">Aldo/keto reductase</fullName>
    </submittedName>
</protein>
<feature type="domain" description="NADP-dependent oxidoreductase" evidence="1">
    <location>
        <begin position="15"/>
        <end position="310"/>
    </location>
</feature>
<dbReference type="PRINTS" id="PR00069">
    <property type="entry name" value="ALDKETRDTASE"/>
</dbReference>
<evidence type="ECO:0000313" key="3">
    <source>
        <dbReference type="Proteomes" id="UP000588586"/>
    </source>
</evidence>
<dbReference type="Pfam" id="PF00248">
    <property type="entry name" value="Aldo_ket_red"/>
    <property type="match status" value="1"/>
</dbReference>